<gene>
    <name evidence="4" type="ORF">LSH36_246g02054</name>
</gene>
<feature type="region of interest" description="Disordered" evidence="2">
    <location>
        <begin position="33"/>
        <end position="54"/>
    </location>
</feature>
<dbReference type="EMBL" id="JAODUP010000246">
    <property type="protein sequence ID" value="KAK2155203.1"/>
    <property type="molecule type" value="Genomic_DNA"/>
</dbReference>
<dbReference type="Pfam" id="PF00957">
    <property type="entry name" value="Synaptobrevin"/>
    <property type="match status" value="1"/>
</dbReference>
<dbReference type="Proteomes" id="UP001208570">
    <property type="component" value="Unassembled WGS sequence"/>
</dbReference>
<dbReference type="GO" id="GO:0016192">
    <property type="term" value="P:vesicle-mediated transport"/>
    <property type="evidence" value="ECO:0007669"/>
    <property type="project" value="InterPro"/>
</dbReference>
<dbReference type="Gene3D" id="1.20.5.110">
    <property type="match status" value="1"/>
</dbReference>
<dbReference type="SUPFAM" id="SSF58038">
    <property type="entry name" value="SNARE fusion complex"/>
    <property type="match status" value="1"/>
</dbReference>
<dbReference type="CDD" id="cd15869">
    <property type="entry name" value="R-SNARE_VAMP4"/>
    <property type="match status" value="1"/>
</dbReference>
<evidence type="ECO:0000259" key="3">
    <source>
        <dbReference type="PROSITE" id="PS50892"/>
    </source>
</evidence>
<keyword evidence="1" id="KW-0175">Coiled coil</keyword>
<proteinExistence type="predicted"/>
<dbReference type="GO" id="GO:0090161">
    <property type="term" value="P:Golgi ribbon formation"/>
    <property type="evidence" value="ECO:0007669"/>
    <property type="project" value="InterPro"/>
</dbReference>
<comment type="caution">
    <text evidence="4">The sequence shown here is derived from an EMBL/GenBank/DDBJ whole genome shotgun (WGS) entry which is preliminary data.</text>
</comment>
<keyword evidence="5" id="KW-1185">Reference proteome</keyword>
<dbReference type="PROSITE" id="PS50892">
    <property type="entry name" value="V_SNARE"/>
    <property type="match status" value="1"/>
</dbReference>
<dbReference type="GO" id="GO:0016020">
    <property type="term" value="C:membrane"/>
    <property type="evidence" value="ECO:0007669"/>
    <property type="project" value="InterPro"/>
</dbReference>
<organism evidence="4 5">
    <name type="scientific">Paralvinella palmiformis</name>
    <dbReference type="NCBI Taxonomy" id="53620"/>
    <lineage>
        <taxon>Eukaryota</taxon>
        <taxon>Metazoa</taxon>
        <taxon>Spiralia</taxon>
        <taxon>Lophotrochozoa</taxon>
        <taxon>Annelida</taxon>
        <taxon>Polychaeta</taxon>
        <taxon>Sedentaria</taxon>
        <taxon>Canalipalpata</taxon>
        <taxon>Terebellida</taxon>
        <taxon>Terebelliformia</taxon>
        <taxon>Alvinellidae</taxon>
        <taxon>Paralvinella</taxon>
    </lineage>
</organism>
<evidence type="ECO:0000256" key="1">
    <source>
        <dbReference type="PROSITE-ProRule" id="PRU00290"/>
    </source>
</evidence>
<accession>A0AAD9JMH8</accession>
<dbReference type="InterPro" id="IPR042887">
    <property type="entry name" value="VAMP4"/>
</dbReference>
<dbReference type="PANTHER" id="PTHR46897">
    <property type="entry name" value="VESICLE-ASSOCIATED MEMBRANE PROTEIN 4"/>
    <property type="match status" value="1"/>
</dbReference>
<evidence type="ECO:0000313" key="4">
    <source>
        <dbReference type="EMBL" id="KAK2155203.1"/>
    </source>
</evidence>
<dbReference type="InterPro" id="IPR042855">
    <property type="entry name" value="V_SNARE_CC"/>
</dbReference>
<dbReference type="InterPro" id="IPR001388">
    <property type="entry name" value="Synaptobrevin-like"/>
</dbReference>
<dbReference type="PRINTS" id="PR00219">
    <property type="entry name" value="SYNAPTOBREVN"/>
</dbReference>
<feature type="domain" description="V-SNARE coiled-coil homology" evidence="3">
    <location>
        <begin position="52"/>
        <end position="112"/>
    </location>
</feature>
<dbReference type="AlphaFoldDB" id="A0AAD9JMH8"/>
<reference evidence="4" key="1">
    <citation type="journal article" date="2023" name="Mol. Biol. Evol.">
        <title>Third-Generation Sequencing Reveals the Adaptive Role of the Epigenome in Three Deep-Sea Polychaetes.</title>
        <authorList>
            <person name="Perez M."/>
            <person name="Aroh O."/>
            <person name="Sun Y."/>
            <person name="Lan Y."/>
            <person name="Juniper S.K."/>
            <person name="Young C.R."/>
            <person name="Angers B."/>
            <person name="Qian P.Y."/>
        </authorList>
    </citation>
    <scope>NUCLEOTIDE SEQUENCE</scope>
    <source>
        <strain evidence="4">P08H-3</strain>
    </source>
</reference>
<dbReference type="PANTHER" id="PTHR46897:SF1">
    <property type="entry name" value="VESICLE-ASSOCIATED MEMBRANE PROTEIN 4"/>
    <property type="match status" value="1"/>
</dbReference>
<evidence type="ECO:0000256" key="2">
    <source>
        <dbReference type="SAM" id="MobiDB-lite"/>
    </source>
</evidence>
<protein>
    <recommendedName>
        <fullName evidence="3">V-SNARE coiled-coil homology domain-containing protein</fullName>
    </recommendedName>
</protein>
<evidence type="ECO:0000313" key="5">
    <source>
        <dbReference type="Proteomes" id="UP001208570"/>
    </source>
</evidence>
<name>A0AAD9JMH8_9ANNE</name>
<sequence length="116" mass="13502">MPPKFKKEYEGSREPERQALLDFASDEDDFFLRGPNAQPDRLLGKSRTSDPKLSRLQNQVDEVIDVMQDNIGRVIDRGECLEDLQDKSEDLSSNADTFRIRAKGLRNKMWWKQCKV</sequence>